<sequence length="79" mass="9120">MEHRFLLYLQPKSFASISLASGVFRAHHSPFYADRLYRKPCGPKPCNPKPCHLKLCLLRWSGLSNSNIQRVLNFAYLTL</sequence>
<proteinExistence type="predicted"/>
<dbReference type="Proteomes" id="UP000324585">
    <property type="component" value="Unassembled WGS sequence"/>
</dbReference>
<dbReference type="EMBL" id="VRMN01000017">
    <property type="protein sequence ID" value="KAA8490933.1"/>
    <property type="molecule type" value="Genomic_DNA"/>
</dbReference>
<protein>
    <submittedName>
        <fullName evidence="1">Uncharacterized protein</fullName>
    </submittedName>
</protein>
<name>A0A5J4YJW9_PORPP</name>
<gene>
    <name evidence="1" type="ORF">FVE85_9825</name>
</gene>
<dbReference type="AlphaFoldDB" id="A0A5J4YJW9"/>
<organism evidence="1 2">
    <name type="scientific">Porphyridium purpureum</name>
    <name type="common">Red alga</name>
    <name type="synonym">Porphyridium cruentum</name>
    <dbReference type="NCBI Taxonomy" id="35688"/>
    <lineage>
        <taxon>Eukaryota</taxon>
        <taxon>Rhodophyta</taxon>
        <taxon>Bangiophyceae</taxon>
        <taxon>Porphyridiales</taxon>
        <taxon>Porphyridiaceae</taxon>
        <taxon>Porphyridium</taxon>
    </lineage>
</organism>
<comment type="caution">
    <text evidence="1">The sequence shown here is derived from an EMBL/GenBank/DDBJ whole genome shotgun (WGS) entry which is preliminary data.</text>
</comment>
<accession>A0A5J4YJW9</accession>
<keyword evidence="2" id="KW-1185">Reference proteome</keyword>
<evidence type="ECO:0000313" key="1">
    <source>
        <dbReference type="EMBL" id="KAA8490933.1"/>
    </source>
</evidence>
<reference evidence="2" key="1">
    <citation type="journal article" date="2019" name="Nat. Commun.">
        <title>Expansion of phycobilisome linker gene families in mesophilic red algae.</title>
        <authorList>
            <person name="Lee J."/>
            <person name="Kim D."/>
            <person name="Bhattacharya D."/>
            <person name="Yoon H.S."/>
        </authorList>
    </citation>
    <scope>NUCLEOTIDE SEQUENCE [LARGE SCALE GENOMIC DNA]</scope>
    <source>
        <strain evidence="2">CCMP 1328</strain>
    </source>
</reference>
<evidence type="ECO:0000313" key="2">
    <source>
        <dbReference type="Proteomes" id="UP000324585"/>
    </source>
</evidence>